<dbReference type="Gene3D" id="3.40.50.10140">
    <property type="entry name" value="Toll/interleukin-1 receptor homology (TIR) domain"/>
    <property type="match status" value="1"/>
</dbReference>
<dbReference type="GO" id="GO:0007165">
    <property type="term" value="P:signal transduction"/>
    <property type="evidence" value="ECO:0007669"/>
    <property type="project" value="InterPro"/>
</dbReference>
<dbReference type="InterPro" id="IPR000157">
    <property type="entry name" value="TIR_dom"/>
</dbReference>
<comment type="caution">
    <text evidence="3">The sequence shown here is derived from an EMBL/GenBank/DDBJ whole genome shotgun (WGS) entry which is preliminary data.</text>
</comment>
<feature type="region of interest" description="Disordered" evidence="1">
    <location>
        <begin position="16"/>
        <end position="36"/>
    </location>
</feature>
<accession>A0A973W691</accession>
<evidence type="ECO:0000256" key="1">
    <source>
        <dbReference type="SAM" id="MobiDB-lite"/>
    </source>
</evidence>
<sequence length="181" mass="20306">MVEYITRDRIQRNAGPLSEHASVVRKAQARSPQGSTFLSHSTKDVDLLPGIIAILERHGAIVYVDKKDESLPPTTSRETATILRGRIRQSHKFLLLTTKNSKDSRWMPWELGLADGHKSPTSTAIFPGVDSAGDHTWAEREYLGIYDRVVYGDLQGYPSPVFMVYNQEKHSATELSAWLKA</sequence>
<dbReference type="InterPro" id="IPR035897">
    <property type="entry name" value="Toll_tir_struct_dom_sf"/>
</dbReference>
<organism evidence="3">
    <name type="scientific">Bradyrhizobium septentrionale</name>
    <dbReference type="NCBI Taxonomy" id="1404411"/>
    <lineage>
        <taxon>Bacteria</taxon>
        <taxon>Pseudomonadati</taxon>
        <taxon>Pseudomonadota</taxon>
        <taxon>Alphaproteobacteria</taxon>
        <taxon>Hyphomicrobiales</taxon>
        <taxon>Nitrobacteraceae</taxon>
        <taxon>Bradyrhizobium</taxon>
    </lineage>
</organism>
<reference evidence="3" key="1">
    <citation type="submission" date="2020-06" db="EMBL/GenBank/DDBJ databases">
        <title>Whole Genome Sequence of Bradyrhizobium sp. Strain 1S1.</title>
        <authorList>
            <person name="Bromfield E.S.P."/>
            <person name="Cloutier S."/>
        </authorList>
    </citation>
    <scope>NUCLEOTIDE SEQUENCE [LARGE SCALE GENOMIC DNA]</scope>
    <source>
        <strain evidence="3">1S1</strain>
    </source>
</reference>
<gene>
    <name evidence="3" type="ORF">HAP48_034945</name>
</gene>
<dbReference type="Pfam" id="PF13676">
    <property type="entry name" value="TIR_2"/>
    <property type="match status" value="1"/>
</dbReference>
<keyword evidence="3" id="KW-0675">Receptor</keyword>
<evidence type="ECO:0000259" key="2">
    <source>
        <dbReference type="Pfam" id="PF13676"/>
    </source>
</evidence>
<name>A0A973W691_9BRAD</name>
<protein>
    <submittedName>
        <fullName evidence="3">Toll/interleukin-1 receptor domain-containing protein</fullName>
    </submittedName>
</protein>
<feature type="domain" description="TIR" evidence="2">
    <location>
        <begin position="37"/>
        <end position="127"/>
    </location>
</feature>
<evidence type="ECO:0000313" key="3">
    <source>
        <dbReference type="EMBL" id="NVI48061.1"/>
    </source>
</evidence>
<dbReference type="EMBL" id="JAAOLE020000001">
    <property type="protein sequence ID" value="NVI48061.1"/>
    <property type="molecule type" value="Genomic_DNA"/>
</dbReference>
<proteinExistence type="predicted"/>
<dbReference type="RefSeq" id="WP_166214577.1">
    <property type="nucleotide sequence ID" value="NZ_CP088285.1"/>
</dbReference>
<dbReference type="AlphaFoldDB" id="A0A973W691"/>
<dbReference type="SUPFAM" id="SSF52200">
    <property type="entry name" value="Toll/Interleukin receptor TIR domain"/>
    <property type="match status" value="1"/>
</dbReference>